<dbReference type="AlphaFoldDB" id="A0A168P6W6"/>
<gene>
    <name evidence="1" type="primary">ABSGL_07608.1 scaffold 8901</name>
</gene>
<protein>
    <recommendedName>
        <fullName evidence="3">Ndc10 domain-containing protein</fullName>
    </recommendedName>
</protein>
<evidence type="ECO:0008006" key="3">
    <source>
        <dbReference type="Google" id="ProtNLM"/>
    </source>
</evidence>
<dbReference type="InterPro" id="IPR038279">
    <property type="entry name" value="Ndc10_dom2_sf"/>
</dbReference>
<evidence type="ECO:0000313" key="2">
    <source>
        <dbReference type="Proteomes" id="UP000078561"/>
    </source>
</evidence>
<dbReference type="EMBL" id="LT553594">
    <property type="protein sequence ID" value="SAM01858.1"/>
    <property type="molecule type" value="Genomic_DNA"/>
</dbReference>
<evidence type="ECO:0000313" key="1">
    <source>
        <dbReference type="EMBL" id="SAM01858.1"/>
    </source>
</evidence>
<dbReference type="Gene3D" id="1.10.443.20">
    <property type="entry name" value="Centromere DNA-binding protein complex CBF3 subunit, domain 2"/>
    <property type="match status" value="1"/>
</dbReference>
<proteinExistence type="predicted"/>
<keyword evidence="2" id="KW-1185">Reference proteome</keyword>
<accession>A0A168P6W6</accession>
<dbReference type="GO" id="GO:0003677">
    <property type="term" value="F:DNA binding"/>
    <property type="evidence" value="ECO:0007669"/>
    <property type="project" value="InterPro"/>
</dbReference>
<organism evidence="1">
    <name type="scientific">Absidia glauca</name>
    <name type="common">Pin mould</name>
    <dbReference type="NCBI Taxonomy" id="4829"/>
    <lineage>
        <taxon>Eukaryota</taxon>
        <taxon>Fungi</taxon>
        <taxon>Fungi incertae sedis</taxon>
        <taxon>Mucoromycota</taxon>
        <taxon>Mucoromycotina</taxon>
        <taxon>Mucoromycetes</taxon>
        <taxon>Mucorales</taxon>
        <taxon>Cunninghamellaceae</taxon>
        <taxon>Absidia</taxon>
    </lineage>
</organism>
<dbReference type="Proteomes" id="UP000078561">
    <property type="component" value="Unassembled WGS sequence"/>
</dbReference>
<sequence>MLQTEPPGQNQSVYSRPVRHKNGLTLLTGNRSAGPSLLLVSGPTKRHISLAAHQPVMAGDVCANVDQIRRQGRWNNTSINGAYLTNLPRKLVRSMAGLPPWVRFFYLARAALNPPYQPLQEVVPGDRRDQLAAKELSPGDPIQPVVAENAFVPVIIMFRKTFTV</sequence>
<name>A0A168P6W6_ABSGL</name>
<reference evidence="1" key="1">
    <citation type="submission" date="2016-04" db="EMBL/GenBank/DDBJ databases">
        <authorList>
            <person name="Evans L.H."/>
            <person name="Alamgir A."/>
            <person name="Owens N."/>
            <person name="Weber N.D."/>
            <person name="Virtaneva K."/>
            <person name="Barbian K."/>
            <person name="Babar A."/>
            <person name="Rosenke K."/>
        </authorList>
    </citation>
    <scope>NUCLEOTIDE SEQUENCE [LARGE SCALE GENOMIC DNA]</scope>
    <source>
        <strain evidence="1">CBS 101.48</strain>
    </source>
</reference>
<dbReference type="InParanoid" id="A0A168P6W6"/>
<dbReference type="OrthoDB" id="2204095at2759"/>